<dbReference type="AlphaFoldDB" id="A0A2A3YFJ7"/>
<comment type="similarity">
    <text evidence="1">Belongs to the 'phage' integrase family.</text>
</comment>
<reference evidence="9 10" key="1">
    <citation type="journal article" date="2017" name="Elife">
        <title>Extensive horizontal gene transfer in cheese-associated bacteria.</title>
        <authorList>
            <person name="Bonham K.S."/>
            <person name="Wolfe B.E."/>
            <person name="Dutton R.J."/>
        </authorList>
    </citation>
    <scope>NUCLEOTIDE SEQUENCE [LARGE SCALE GENOMIC DNA]</scope>
    <source>
        <strain evidence="9 10">341_9</strain>
    </source>
</reference>
<dbReference type="Proteomes" id="UP000218598">
    <property type="component" value="Unassembled WGS sequence"/>
</dbReference>
<evidence type="ECO:0000256" key="1">
    <source>
        <dbReference type="ARBA" id="ARBA00008857"/>
    </source>
</evidence>
<evidence type="ECO:0000259" key="7">
    <source>
        <dbReference type="PROSITE" id="PS51898"/>
    </source>
</evidence>
<dbReference type="InterPro" id="IPR013762">
    <property type="entry name" value="Integrase-like_cat_sf"/>
</dbReference>
<keyword evidence="2" id="KW-0229">DNA integration</keyword>
<feature type="domain" description="Tyr recombinase" evidence="7">
    <location>
        <begin position="214"/>
        <end position="422"/>
    </location>
</feature>
<dbReference type="InterPro" id="IPR011010">
    <property type="entry name" value="DNA_brk_join_enz"/>
</dbReference>
<organism evidence="9 10">
    <name type="scientific">Brachybacterium alimentarium</name>
    <dbReference type="NCBI Taxonomy" id="47845"/>
    <lineage>
        <taxon>Bacteria</taxon>
        <taxon>Bacillati</taxon>
        <taxon>Actinomycetota</taxon>
        <taxon>Actinomycetes</taxon>
        <taxon>Micrococcales</taxon>
        <taxon>Dermabacteraceae</taxon>
        <taxon>Brachybacterium</taxon>
    </lineage>
</organism>
<evidence type="ECO:0000256" key="5">
    <source>
        <dbReference type="PROSITE-ProRule" id="PRU01248"/>
    </source>
</evidence>
<dbReference type="PROSITE" id="PS51900">
    <property type="entry name" value="CB"/>
    <property type="match status" value="1"/>
</dbReference>
<dbReference type="InterPro" id="IPR044068">
    <property type="entry name" value="CB"/>
</dbReference>
<evidence type="ECO:0000259" key="8">
    <source>
        <dbReference type="PROSITE" id="PS51900"/>
    </source>
</evidence>
<dbReference type="PANTHER" id="PTHR30629">
    <property type="entry name" value="PROPHAGE INTEGRASE"/>
    <property type="match status" value="1"/>
</dbReference>
<feature type="domain" description="Core-binding (CB)" evidence="8">
    <location>
        <begin position="96"/>
        <end position="179"/>
    </location>
</feature>
<dbReference type="Gene3D" id="1.10.150.130">
    <property type="match status" value="1"/>
</dbReference>
<dbReference type="OrthoDB" id="4326943at2"/>
<dbReference type="Pfam" id="PF00589">
    <property type="entry name" value="Phage_integrase"/>
    <property type="match status" value="1"/>
</dbReference>
<dbReference type="Gene3D" id="1.10.443.10">
    <property type="entry name" value="Intergrase catalytic core"/>
    <property type="match status" value="1"/>
</dbReference>
<gene>
    <name evidence="9" type="ORF">CIK66_15255</name>
</gene>
<evidence type="ECO:0000256" key="6">
    <source>
        <dbReference type="SAM" id="MobiDB-lite"/>
    </source>
</evidence>
<evidence type="ECO:0000256" key="4">
    <source>
        <dbReference type="ARBA" id="ARBA00023172"/>
    </source>
</evidence>
<evidence type="ECO:0008006" key="11">
    <source>
        <dbReference type="Google" id="ProtNLM"/>
    </source>
</evidence>
<keyword evidence="4" id="KW-0233">DNA recombination</keyword>
<dbReference type="GO" id="GO:0003677">
    <property type="term" value="F:DNA binding"/>
    <property type="evidence" value="ECO:0007669"/>
    <property type="project" value="UniProtKB-UniRule"/>
</dbReference>
<accession>A0A2A3YFJ7</accession>
<dbReference type="PROSITE" id="PS51898">
    <property type="entry name" value="TYR_RECOMBINASE"/>
    <property type="match status" value="1"/>
</dbReference>
<sequence>MGRIRVQPGSIGEVNHEILISGKWTSERTLKRRGETPPKGAERRARAMYRTLSGEQKNLYASGGSRASCETVLMAKVRDVRDDDEACATKLRGPRAPLSLYVERWVEQLENRSLPRVYAQRTIDTYSGVARKHVIPSELAAKSVDEITRNDLFAELASLSSGVRRHVVSIWRSAWDLADGDIPGNPPQSPLDGLKMPRAETGSGANVGRRGRAHRDRVYSPAEIDKLLRRLDEDSYAISSGARDIIGLAVATGARINELNSLRWADIDLETEPPSLTFAGQIVRRKGEGLEWTPVLKSAISHRTIPLTHPAVDVLERRLDMMKTRQRVGIATRADEVFVFPTPRRHGMPDQDAMKKSLRRSFDAAGHPEMTLHSIRRMVERRLEEADLSRMDRESIMGHTVQVAERHYSTHGVPERGLEALGRPEARSRGESKV</sequence>
<dbReference type="InterPro" id="IPR002104">
    <property type="entry name" value="Integrase_catalytic"/>
</dbReference>
<evidence type="ECO:0000313" key="9">
    <source>
        <dbReference type="EMBL" id="PCC38100.1"/>
    </source>
</evidence>
<protein>
    <recommendedName>
        <fullName evidence="11">Tyr recombinase domain-containing protein</fullName>
    </recommendedName>
</protein>
<proteinExistence type="inferred from homology"/>
<comment type="caution">
    <text evidence="9">The sequence shown here is derived from an EMBL/GenBank/DDBJ whole genome shotgun (WGS) entry which is preliminary data.</text>
</comment>
<feature type="region of interest" description="Disordered" evidence="6">
    <location>
        <begin position="407"/>
        <end position="434"/>
    </location>
</feature>
<dbReference type="GO" id="GO:0006310">
    <property type="term" value="P:DNA recombination"/>
    <property type="evidence" value="ECO:0007669"/>
    <property type="project" value="UniProtKB-KW"/>
</dbReference>
<dbReference type="InterPro" id="IPR010998">
    <property type="entry name" value="Integrase_recombinase_N"/>
</dbReference>
<dbReference type="GO" id="GO:0015074">
    <property type="term" value="P:DNA integration"/>
    <property type="evidence" value="ECO:0007669"/>
    <property type="project" value="UniProtKB-KW"/>
</dbReference>
<keyword evidence="10" id="KW-1185">Reference proteome</keyword>
<dbReference type="SUPFAM" id="SSF56349">
    <property type="entry name" value="DNA breaking-rejoining enzymes"/>
    <property type="match status" value="1"/>
</dbReference>
<feature type="region of interest" description="Disordered" evidence="6">
    <location>
        <begin position="181"/>
        <end position="214"/>
    </location>
</feature>
<dbReference type="InterPro" id="IPR050808">
    <property type="entry name" value="Phage_Integrase"/>
</dbReference>
<keyword evidence="3 5" id="KW-0238">DNA-binding</keyword>
<evidence type="ECO:0000256" key="2">
    <source>
        <dbReference type="ARBA" id="ARBA00022908"/>
    </source>
</evidence>
<dbReference type="PANTHER" id="PTHR30629:SF2">
    <property type="entry name" value="PROPHAGE INTEGRASE INTS-RELATED"/>
    <property type="match status" value="1"/>
</dbReference>
<name>A0A2A3YFJ7_9MICO</name>
<dbReference type="EMBL" id="NRGR01000025">
    <property type="protein sequence ID" value="PCC38100.1"/>
    <property type="molecule type" value="Genomic_DNA"/>
</dbReference>
<evidence type="ECO:0000313" key="10">
    <source>
        <dbReference type="Proteomes" id="UP000218598"/>
    </source>
</evidence>
<evidence type="ECO:0000256" key="3">
    <source>
        <dbReference type="ARBA" id="ARBA00023125"/>
    </source>
</evidence>